<gene>
    <name evidence="1" type="ORF">B4135_1665</name>
</gene>
<comment type="caution">
    <text evidence="1">The sequence shown here is derived from an EMBL/GenBank/DDBJ whole genome shotgun (WGS) entry which is preliminary data.</text>
</comment>
<protein>
    <submittedName>
        <fullName evidence="1">Uncharacterized protein</fullName>
    </submittedName>
</protein>
<accession>A0A150MAM3</accession>
<dbReference type="Proteomes" id="UP000075683">
    <property type="component" value="Unassembled WGS sequence"/>
</dbReference>
<dbReference type="RefSeq" id="WP_061568265.1">
    <property type="nucleotide sequence ID" value="NZ_LQYT01000020.1"/>
</dbReference>
<dbReference type="STRING" id="301148.B4135_1665"/>
<dbReference type="EMBL" id="LQYT01000020">
    <property type="protein sequence ID" value="KYD21385.1"/>
    <property type="molecule type" value="Genomic_DNA"/>
</dbReference>
<proteinExistence type="predicted"/>
<organism evidence="1 2">
    <name type="scientific">Caldibacillus debilis</name>
    <dbReference type="NCBI Taxonomy" id="301148"/>
    <lineage>
        <taxon>Bacteria</taxon>
        <taxon>Bacillati</taxon>
        <taxon>Bacillota</taxon>
        <taxon>Bacilli</taxon>
        <taxon>Bacillales</taxon>
        <taxon>Bacillaceae</taxon>
        <taxon>Caldibacillus</taxon>
    </lineage>
</organism>
<sequence>MNTQAKISYISDNFPYFTTIEGEIPFWDHPMLKGEKVLPKKYFPYTRLEAVLDLYRRGLLDEKDITLLKVLGDAVCANEDQLRRYMAPIMSRSDTSKRLDRFRTYALVERWKVRIRGAEEDVKPPAPFTLGVAGYKLLKHFYNSDFFMNPELWDNYGIGGIKRYVAMNELRCIMTEKKIAKKWKWHAVIANNPRIKYPMGTAEIRTPQGNLNFLIDRAQMNQNFIGFIKERLEHWKKVYESYGNLPVSEFPVNPAVVVIYTATLSMAEFIHNQILLDSYPYRIWVCVEEHLVKDGFETAFYVPRESKLQRIKLDLF</sequence>
<reference evidence="1 2" key="1">
    <citation type="submission" date="2016-01" db="EMBL/GenBank/DDBJ databases">
        <title>Draft Genome Sequences of Seven Thermophilic Sporeformers Isolated from Foods.</title>
        <authorList>
            <person name="Berendsen E.M."/>
            <person name="Wells-Bennik M.H."/>
            <person name="Krawcyk A.O."/>
            <person name="De Jong A."/>
            <person name="Holsappel S."/>
            <person name="Eijlander R.T."/>
            <person name="Kuipers O.P."/>
        </authorList>
    </citation>
    <scope>NUCLEOTIDE SEQUENCE [LARGE SCALE GENOMIC DNA]</scope>
    <source>
        <strain evidence="1 2">B4135</strain>
    </source>
</reference>
<evidence type="ECO:0000313" key="1">
    <source>
        <dbReference type="EMBL" id="KYD21385.1"/>
    </source>
</evidence>
<dbReference type="AlphaFoldDB" id="A0A150MAM3"/>
<dbReference type="OrthoDB" id="2896251at2"/>
<evidence type="ECO:0000313" key="2">
    <source>
        <dbReference type="Proteomes" id="UP000075683"/>
    </source>
</evidence>
<name>A0A150MAM3_9BACI</name>